<dbReference type="AlphaFoldDB" id="A0A1V6PZF8"/>
<evidence type="ECO:0000313" key="1">
    <source>
        <dbReference type="EMBL" id="OQD82424.1"/>
    </source>
</evidence>
<proteinExistence type="predicted"/>
<evidence type="ECO:0000313" key="2">
    <source>
        <dbReference type="Proteomes" id="UP000191672"/>
    </source>
</evidence>
<name>A0A1V6PZF8_9EURO</name>
<dbReference type="EMBL" id="MDYN01000021">
    <property type="protein sequence ID" value="OQD82424.1"/>
    <property type="molecule type" value="Genomic_DNA"/>
</dbReference>
<keyword evidence="2" id="KW-1185">Reference proteome</keyword>
<dbReference type="Proteomes" id="UP000191672">
    <property type="component" value="Unassembled WGS sequence"/>
</dbReference>
<comment type="caution">
    <text evidence="1">The sequence shown here is derived from an EMBL/GenBank/DDBJ whole genome shotgun (WGS) entry which is preliminary data.</text>
</comment>
<gene>
    <name evidence="1" type="ORF">PENANT_c021G09218</name>
</gene>
<organism evidence="1 2">
    <name type="scientific">Penicillium antarcticum</name>
    <dbReference type="NCBI Taxonomy" id="416450"/>
    <lineage>
        <taxon>Eukaryota</taxon>
        <taxon>Fungi</taxon>
        <taxon>Dikarya</taxon>
        <taxon>Ascomycota</taxon>
        <taxon>Pezizomycotina</taxon>
        <taxon>Eurotiomycetes</taxon>
        <taxon>Eurotiomycetidae</taxon>
        <taxon>Eurotiales</taxon>
        <taxon>Aspergillaceae</taxon>
        <taxon>Penicillium</taxon>
    </lineage>
</organism>
<protein>
    <submittedName>
        <fullName evidence="1">Uncharacterized protein</fullName>
    </submittedName>
</protein>
<accession>A0A1V6PZF8</accession>
<sequence>MEQRSSFELFAEARFKLQDLIQRISFDLKNNYSLLREEIRAGLAFLCIYVDVIRGLDRLIDECLNCGPIRLVLQKSTHASDPRKESHADLKRACRYTDETVHILSRDLELDRDIEPIIHSLELLNHR</sequence>
<reference evidence="2" key="1">
    <citation type="journal article" date="2017" name="Nat. Microbiol.">
        <title>Global analysis of biosynthetic gene clusters reveals vast potential of secondary metabolite production in Penicillium species.</title>
        <authorList>
            <person name="Nielsen J.C."/>
            <person name="Grijseels S."/>
            <person name="Prigent S."/>
            <person name="Ji B."/>
            <person name="Dainat J."/>
            <person name="Nielsen K.F."/>
            <person name="Frisvad J.C."/>
            <person name="Workman M."/>
            <person name="Nielsen J."/>
        </authorList>
    </citation>
    <scope>NUCLEOTIDE SEQUENCE [LARGE SCALE GENOMIC DNA]</scope>
    <source>
        <strain evidence="2">IBT 31811</strain>
    </source>
</reference>